<comment type="caution">
    <text evidence="1">The sequence shown here is derived from an EMBL/GenBank/DDBJ whole genome shotgun (WGS) entry which is preliminary data.</text>
</comment>
<dbReference type="AlphaFoldDB" id="F0EKI5"/>
<dbReference type="EMBL" id="AEWT01000016">
    <property type="protein sequence ID" value="EGC69276.1"/>
    <property type="molecule type" value="Genomic_DNA"/>
</dbReference>
<dbReference type="HOGENOM" id="CLU_3135206_0_0_9"/>
<gene>
    <name evidence="1" type="ORF">HMPREF9087_1891</name>
</gene>
<organism evidence="1 2">
    <name type="scientific">Enterococcus casseliflavus ATCC 12755</name>
    <dbReference type="NCBI Taxonomy" id="888066"/>
    <lineage>
        <taxon>Bacteria</taxon>
        <taxon>Bacillati</taxon>
        <taxon>Bacillota</taxon>
        <taxon>Bacilli</taxon>
        <taxon>Lactobacillales</taxon>
        <taxon>Enterococcaceae</taxon>
        <taxon>Enterococcus</taxon>
    </lineage>
</organism>
<accession>F0EKI5</accession>
<sequence length="49" mass="5741">MIAAVFSLLSKKTCSIAVFLSDKQPYKEDVKMLAEDLHYFYFFLRMLTS</sequence>
<evidence type="ECO:0000313" key="2">
    <source>
        <dbReference type="Proteomes" id="UP000004835"/>
    </source>
</evidence>
<evidence type="ECO:0000313" key="1">
    <source>
        <dbReference type="EMBL" id="EGC69276.1"/>
    </source>
</evidence>
<dbReference type="Proteomes" id="UP000004835">
    <property type="component" value="Unassembled WGS sequence"/>
</dbReference>
<protein>
    <submittedName>
        <fullName evidence="1">Uncharacterized protein</fullName>
    </submittedName>
</protein>
<reference evidence="1 2" key="1">
    <citation type="submission" date="2011-01" db="EMBL/GenBank/DDBJ databases">
        <authorList>
            <person name="Muzny D."/>
            <person name="Qin X."/>
            <person name="Deng J."/>
            <person name="Jiang H."/>
            <person name="Liu Y."/>
            <person name="Qu J."/>
            <person name="Song X.-Z."/>
            <person name="Zhang L."/>
            <person name="Thornton R."/>
            <person name="Coyle M."/>
            <person name="Francisco L."/>
            <person name="Jackson L."/>
            <person name="Javaid M."/>
            <person name="Korchina V."/>
            <person name="Kovar C."/>
            <person name="Mata R."/>
            <person name="Mathew T."/>
            <person name="Ngo R."/>
            <person name="Nguyen L."/>
            <person name="Nguyen N."/>
            <person name="Okwuonu G."/>
            <person name="Ongeri F."/>
            <person name="Pham C."/>
            <person name="Simmons D."/>
            <person name="Wilczek-Boney K."/>
            <person name="Hale W."/>
            <person name="Jakkamsetti A."/>
            <person name="Pham P."/>
            <person name="Ruth R."/>
            <person name="San Lucas F."/>
            <person name="Warren J."/>
            <person name="Zhang J."/>
            <person name="Zhao Z."/>
            <person name="Zhou C."/>
            <person name="Zhu D."/>
            <person name="Lee S."/>
            <person name="Bess C."/>
            <person name="Blankenburg K."/>
            <person name="Forbes L."/>
            <person name="Fu Q."/>
            <person name="Gubbala S."/>
            <person name="Hirani K."/>
            <person name="Jayaseelan J.C."/>
            <person name="Lara F."/>
            <person name="Munidasa M."/>
            <person name="Palculict T."/>
            <person name="Patil S."/>
            <person name="Pu L.-L."/>
            <person name="Saada N."/>
            <person name="Tang L."/>
            <person name="Weissenberger G."/>
            <person name="Zhu Y."/>
            <person name="Hemphill L."/>
            <person name="Shang Y."/>
            <person name="Youmans B."/>
            <person name="Ayvaz T."/>
            <person name="Ross M."/>
            <person name="Santibanez J."/>
            <person name="Aqrawi P."/>
            <person name="Gross S."/>
            <person name="Joshi V."/>
            <person name="Fowler G."/>
            <person name="Nazareth L."/>
            <person name="Reid J."/>
            <person name="Worley K."/>
            <person name="Petrosino J."/>
            <person name="Highlander S."/>
            <person name="Gibbs R."/>
        </authorList>
    </citation>
    <scope>NUCLEOTIDE SEQUENCE [LARGE SCALE GENOMIC DNA]</scope>
    <source>
        <strain evidence="1 2">ATCC 12755</strain>
    </source>
</reference>
<name>F0EKI5_ENTCA</name>
<proteinExistence type="predicted"/>